<keyword evidence="3" id="KW-1185">Reference proteome</keyword>
<dbReference type="EMBL" id="AOLN01000001">
    <property type="protein sequence ID" value="ELZ98864.1"/>
    <property type="molecule type" value="Genomic_DNA"/>
</dbReference>
<evidence type="ECO:0000313" key="3">
    <source>
        <dbReference type="Proteomes" id="UP000011550"/>
    </source>
</evidence>
<accession>M0ITQ6</accession>
<comment type="caution">
    <text evidence="2">The sequence shown here is derived from an EMBL/GenBank/DDBJ whole genome shotgun (WGS) entry which is preliminary data.</text>
</comment>
<dbReference type="PATRIC" id="fig|662479.7.peg.177"/>
<dbReference type="Pfam" id="PF26071">
    <property type="entry name" value="DUF8028"/>
    <property type="match status" value="1"/>
</dbReference>
<dbReference type="Proteomes" id="UP000011550">
    <property type="component" value="Unassembled WGS sequence"/>
</dbReference>
<dbReference type="InterPro" id="IPR058341">
    <property type="entry name" value="DUF8028"/>
</dbReference>
<keyword evidence="1" id="KW-0812">Transmembrane</keyword>
<dbReference type="AlphaFoldDB" id="M0ITQ6"/>
<proteinExistence type="predicted"/>
<name>M0ITQ6_9EURY</name>
<dbReference type="OrthoDB" id="287437at2157"/>
<organism evidence="2 3">
    <name type="scientific">Haloferax mucosum ATCC BAA-1512</name>
    <dbReference type="NCBI Taxonomy" id="662479"/>
    <lineage>
        <taxon>Archaea</taxon>
        <taxon>Methanobacteriati</taxon>
        <taxon>Methanobacteriota</taxon>
        <taxon>Stenosarchaea group</taxon>
        <taxon>Halobacteria</taxon>
        <taxon>Halobacteriales</taxon>
        <taxon>Haloferacaceae</taxon>
        <taxon>Haloferax</taxon>
    </lineage>
</organism>
<evidence type="ECO:0000256" key="1">
    <source>
        <dbReference type="SAM" id="Phobius"/>
    </source>
</evidence>
<protein>
    <submittedName>
        <fullName evidence="2">Uncharacterized protein</fullName>
    </submittedName>
</protein>
<feature type="transmembrane region" description="Helical" evidence="1">
    <location>
        <begin position="53"/>
        <end position="72"/>
    </location>
</feature>
<dbReference type="RefSeq" id="WP_008317333.1">
    <property type="nucleotide sequence ID" value="NZ_AOLN01000001.1"/>
</dbReference>
<keyword evidence="1" id="KW-1133">Transmembrane helix</keyword>
<reference evidence="2 3" key="1">
    <citation type="journal article" date="2014" name="PLoS Genet.">
        <title>Phylogenetically driven sequencing of extremely halophilic archaea reveals strategies for static and dynamic osmo-response.</title>
        <authorList>
            <person name="Becker E.A."/>
            <person name="Seitzer P.M."/>
            <person name="Tritt A."/>
            <person name="Larsen D."/>
            <person name="Krusor M."/>
            <person name="Yao A.I."/>
            <person name="Wu D."/>
            <person name="Madern D."/>
            <person name="Eisen J.A."/>
            <person name="Darling A.E."/>
            <person name="Facciotti M.T."/>
        </authorList>
    </citation>
    <scope>NUCLEOTIDE SEQUENCE [LARGE SCALE GENOMIC DNA]</scope>
    <source>
        <strain evidence="2 3">ATCC BAA-1512</strain>
    </source>
</reference>
<keyword evidence="1" id="KW-0472">Membrane</keyword>
<sequence length="78" mass="8118">MSGIPSTSDSVTLDSASTLGRIAFEPVETIAFWSAVALPLVYLPLLAGGFESGQFTLFIGLIALHVAMLALGRGHGQE</sequence>
<gene>
    <name evidence="2" type="ORF">C440_00870</name>
</gene>
<feature type="transmembrane region" description="Helical" evidence="1">
    <location>
        <begin position="30"/>
        <end position="47"/>
    </location>
</feature>
<evidence type="ECO:0000313" key="2">
    <source>
        <dbReference type="EMBL" id="ELZ98864.1"/>
    </source>
</evidence>